<feature type="transmembrane region" description="Helical" evidence="2">
    <location>
        <begin position="451"/>
        <end position="471"/>
    </location>
</feature>
<evidence type="ECO:0000256" key="2">
    <source>
        <dbReference type="SAM" id="Phobius"/>
    </source>
</evidence>
<proteinExistence type="predicted"/>
<feature type="transmembrane region" description="Helical" evidence="2">
    <location>
        <begin position="509"/>
        <end position="531"/>
    </location>
</feature>
<comment type="caution">
    <text evidence="3">The sequence shown here is derived from an EMBL/GenBank/DDBJ whole genome shotgun (WGS) entry which is preliminary data.</text>
</comment>
<gene>
    <name evidence="3" type="ORF">HNQ77_000830</name>
</gene>
<dbReference type="EMBL" id="JACHEK010000002">
    <property type="protein sequence ID" value="MBB6142886.1"/>
    <property type="molecule type" value="Genomic_DNA"/>
</dbReference>
<feature type="region of interest" description="Disordered" evidence="1">
    <location>
        <begin position="318"/>
        <end position="338"/>
    </location>
</feature>
<dbReference type="PANTHER" id="PTHR32309:SF13">
    <property type="entry name" value="FERRIC ENTEROBACTIN TRANSPORT PROTEIN FEPE"/>
    <property type="match status" value="1"/>
</dbReference>
<keyword evidence="2" id="KW-1133">Transmembrane helix</keyword>
<keyword evidence="4" id="KW-1185">Reference proteome</keyword>
<accession>A0A841JNF3</accession>
<dbReference type="GO" id="GO:0004713">
    <property type="term" value="F:protein tyrosine kinase activity"/>
    <property type="evidence" value="ECO:0007669"/>
    <property type="project" value="TreeGrafter"/>
</dbReference>
<dbReference type="NCBIfam" id="TIGR03007">
    <property type="entry name" value="pepcterm_ChnLen"/>
    <property type="match status" value="1"/>
</dbReference>
<dbReference type="RefSeq" id="WP_050061844.1">
    <property type="nucleotide sequence ID" value="NZ_JACHEK010000002.1"/>
</dbReference>
<dbReference type="GO" id="GO:0005886">
    <property type="term" value="C:plasma membrane"/>
    <property type="evidence" value="ECO:0007669"/>
    <property type="project" value="TreeGrafter"/>
</dbReference>
<evidence type="ECO:0000256" key="1">
    <source>
        <dbReference type="SAM" id="MobiDB-lite"/>
    </source>
</evidence>
<protein>
    <submittedName>
        <fullName evidence="3">Polysaccharide chain length determinant protein (PEP-CTERM system associated)</fullName>
    </submittedName>
</protein>
<reference evidence="3 4" key="1">
    <citation type="submission" date="2020-08" db="EMBL/GenBank/DDBJ databases">
        <title>Genomic Encyclopedia of Type Strains, Phase IV (KMG-IV): sequencing the most valuable type-strain genomes for metagenomic binning, comparative biology and taxonomic classification.</title>
        <authorList>
            <person name="Goeker M."/>
        </authorList>
    </citation>
    <scope>NUCLEOTIDE SEQUENCE [LARGE SCALE GENOMIC DNA]</scope>
    <source>
        <strain evidence="3 4">DSM 103733</strain>
    </source>
</reference>
<feature type="transmembrane region" description="Helical" evidence="2">
    <location>
        <begin position="27"/>
        <end position="47"/>
    </location>
</feature>
<evidence type="ECO:0000313" key="3">
    <source>
        <dbReference type="EMBL" id="MBB6142886.1"/>
    </source>
</evidence>
<dbReference type="InterPro" id="IPR014345">
    <property type="entry name" value="XrtA_polysacc_chain"/>
</dbReference>
<sequence>MPEDLEEQGSKPFDIQRYLDVVRRRHPYFLVALLVGWSLVWGVSWILPSSYKSSTLILVEQPTMPKDYVISNINDDLQDRLQNISQQILSRTRLLNIIDRLNLYSGGRTPLTPDEKVGRMRKDIEIELVRDPQNTITAFNIYYSARDPNIAQQVTGELTNLFISENLAVRQQQSEDTTRFLAEQLESARQSLAEQDAKIREFKGGHVGDLPTQQASNLQILAGLQSQLQSEDNALTTAQQQRVYLQTLINQYRTLQGSSRTADGAPTGLPAIDHELEKLKAQLADLSSHYTDQYPDIRNLKVQIAKTEKMRDDLIAGLKNRQSASLPDSDADAREAEDSLQNPAMLQLRGQLQANQAEISNHERAVVALKGKIGDYQARLNEEPVSEQQLSDLTRGYDQSKANYDDLLRKENESKMATSMEQMQKGERFRMLDPPSLPLKPSFPNRLKFCGIGLGVGLALGVVIAGGLEFMDDRIHSEEEIKDLLPMKVISEIPEIVDSSDERKSKKRILLGWAMSAVVVAIILAGSALSYRYS</sequence>
<name>A0A841JNF3_9BACT</name>
<dbReference type="AlphaFoldDB" id="A0A841JNF3"/>
<dbReference type="InterPro" id="IPR050445">
    <property type="entry name" value="Bact_polysacc_biosynth/exp"/>
</dbReference>
<keyword evidence="2" id="KW-0472">Membrane</keyword>
<dbReference type="Proteomes" id="UP000538666">
    <property type="component" value="Unassembled WGS sequence"/>
</dbReference>
<evidence type="ECO:0000313" key="4">
    <source>
        <dbReference type="Proteomes" id="UP000538666"/>
    </source>
</evidence>
<keyword evidence="2" id="KW-0812">Transmembrane</keyword>
<dbReference type="PANTHER" id="PTHR32309">
    <property type="entry name" value="TYROSINE-PROTEIN KINASE"/>
    <property type="match status" value="1"/>
</dbReference>
<organism evidence="3 4">
    <name type="scientific">Silvibacterium bohemicum</name>
    <dbReference type="NCBI Taxonomy" id="1577686"/>
    <lineage>
        <taxon>Bacteria</taxon>
        <taxon>Pseudomonadati</taxon>
        <taxon>Acidobacteriota</taxon>
        <taxon>Terriglobia</taxon>
        <taxon>Terriglobales</taxon>
        <taxon>Acidobacteriaceae</taxon>
        <taxon>Silvibacterium</taxon>
    </lineage>
</organism>